<evidence type="ECO:0000259" key="1">
    <source>
        <dbReference type="Pfam" id="PF14292"/>
    </source>
</evidence>
<dbReference type="InterPro" id="IPR025970">
    <property type="entry name" value="SusE"/>
</dbReference>
<evidence type="ECO:0000313" key="5">
    <source>
        <dbReference type="Proteomes" id="UP001570846"/>
    </source>
</evidence>
<dbReference type="InterPro" id="IPR036116">
    <property type="entry name" value="FN3_sf"/>
</dbReference>
<keyword evidence="5" id="KW-1185">Reference proteome</keyword>
<dbReference type="Proteomes" id="UP000323866">
    <property type="component" value="Unassembled WGS sequence"/>
</dbReference>
<organism evidence="2 4">
    <name type="scientific">Rufibacter glacialis</name>
    <dbReference type="NCBI Taxonomy" id="1259555"/>
    <lineage>
        <taxon>Bacteria</taxon>
        <taxon>Pseudomonadati</taxon>
        <taxon>Bacteroidota</taxon>
        <taxon>Cytophagia</taxon>
        <taxon>Cytophagales</taxon>
        <taxon>Hymenobacteraceae</taxon>
        <taxon>Rufibacter</taxon>
    </lineage>
</organism>
<protein>
    <submittedName>
        <fullName evidence="2">DUF4957 domain-containing protein</fullName>
    </submittedName>
</protein>
<dbReference type="InterPro" id="IPR013783">
    <property type="entry name" value="Ig-like_fold"/>
</dbReference>
<dbReference type="AlphaFoldDB" id="A0A5M8Q5P4"/>
<dbReference type="EMBL" id="VKKZ01000025">
    <property type="protein sequence ID" value="KAA6430663.1"/>
    <property type="molecule type" value="Genomic_DNA"/>
</dbReference>
<dbReference type="SUPFAM" id="SSF51126">
    <property type="entry name" value="Pectin lyase-like"/>
    <property type="match status" value="1"/>
</dbReference>
<sequence>MKTNKSKFFKMIYPAVLLVGLGVASCKEDDENLEPMRMFIPGGEISSNAGETEVTLTWKTPPNTVAGTSTYTVEVAKDTLFQTPVILTAQADTAKITFTNQQLNIKENYFARVKTNAKGNSPESKWLVSSRFSIRGEQIFNTPLSSEIKDKTVLLNWRPSAGLTRIVITPANGTARTINLTPADLAANQLLVTNLTATTSYTAEIFAGTLSKGTITFTTKEPSLFTYTVSPSDDLVAIVASAANGDVIGLEPGVYTANASNILIAGKMVTLQSTSGNPANTKVHFKEITLKGTGAGVKVSGIEFDGKNAAGTTVGDYFINIDAEAGTLSSITVENSNIHDIINTFLRANRGAAGGSQKINFIKVDNSIVSRNAVSSYQTFMLDRLDFNRLDVTNSTFNEAGRGLISWATNYTPAVKPTILINKVTLNSFGSGGRDNIILDANALPVIFTVQNSIIANSPKAGQTVLASALRAGTGSEVQFMNNNFFKLEGGSPLAPLTFPAYVQLANNKTIDLGWTHATTDFSLPAGSELRTAGVGGTSIGDPRWVK</sequence>
<reference evidence="2 4" key="1">
    <citation type="submission" date="2019-07" db="EMBL/GenBank/DDBJ databases">
        <authorList>
            <person name="Qu J.-H."/>
        </authorList>
    </citation>
    <scope>NUCLEOTIDE SEQUENCE [LARGE SCALE GENOMIC DNA]</scope>
    <source>
        <strain evidence="2 4">MDT1-10-3</strain>
    </source>
</reference>
<dbReference type="SUPFAM" id="SSF49265">
    <property type="entry name" value="Fibronectin type III"/>
    <property type="match status" value="1"/>
</dbReference>
<evidence type="ECO:0000313" key="2">
    <source>
        <dbReference type="EMBL" id="KAA6430663.1"/>
    </source>
</evidence>
<dbReference type="InterPro" id="IPR003961">
    <property type="entry name" value="FN3_dom"/>
</dbReference>
<dbReference type="Proteomes" id="UP001570846">
    <property type="component" value="Unassembled WGS sequence"/>
</dbReference>
<evidence type="ECO:0000313" key="3">
    <source>
        <dbReference type="EMBL" id="MFA1773638.1"/>
    </source>
</evidence>
<evidence type="ECO:0000313" key="4">
    <source>
        <dbReference type="Proteomes" id="UP000323866"/>
    </source>
</evidence>
<dbReference type="Pfam" id="PF14292">
    <property type="entry name" value="SusE"/>
    <property type="match status" value="1"/>
</dbReference>
<dbReference type="RefSeq" id="WP_149100320.1">
    <property type="nucleotide sequence ID" value="NZ_BMMG01000008.1"/>
</dbReference>
<feature type="domain" description="SusE outer membrane protein" evidence="1">
    <location>
        <begin position="47"/>
        <end position="104"/>
    </location>
</feature>
<reference evidence="3 5" key="3">
    <citation type="submission" date="2024-08" db="EMBL/GenBank/DDBJ databases">
        <authorList>
            <person name="Wei W."/>
        </authorList>
    </citation>
    <scope>NUCLEOTIDE SEQUENCE [LARGE SCALE GENOMIC DNA]</scope>
    <source>
        <strain evidence="3 5">XU2</strain>
    </source>
</reference>
<dbReference type="EMBL" id="JBGOGF010000014">
    <property type="protein sequence ID" value="MFA1773638.1"/>
    <property type="molecule type" value="Genomic_DNA"/>
</dbReference>
<dbReference type="Gene3D" id="2.60.40.10">
    <property type="entry name" value="Immunoglobulins"/>
    <property type="match status" value="1"/>
</dbReference>
<gene>
    <name evidence="3" type="ORF">ACD591_20225</name>
    <name evidence="2" type="ORF">FOE74_19530</name>
</gene>
<dbReference type="CDD" id="cd00063">
    <property type="entry name" value="FN3"/>
    <property type="match status" value="1"/>
</dbReference>
<dbReference type="PROSITE" id="PS51257">
    <property type="entry name" value="PROKAR_LIPOPROTEIN"/>
    <property type="match status" value="1"/>
</dbReference>
<accession>A0A5M8Q5P4</accession>
<dbReference type="OrthoDB" id="691503at2"/>
<comment type="caution">
    <text evidence="2">The sequence shown here is derived from an EMBL/GenBank/DDBJ whole genome shotgun (WGS) entry which is preliminary data.</text>
</comment>
<reference evidence="2 4" key="2">
    <citation type="submission" date="2019-09" db="EMBL/GenBank/DDBJ databases">
        <title>A bacterium isolated from glacier soil.</title>
        <authorList>
            <person name="Liu Q."/>
        </authorList>
    </citation>
    <scope>NUCLEOTIDE SEQUENCE [LARGE SCALE GENOMIC DNA]</scope>
    <source>
        <strain evidence="2 4">MDT1-10-3</strain>
    </source>
</reference>
<dbReference type="InterPro" id="IPR011050">
    <property type="entry name" value="Pectin_lyase_fold/virulence"/>
</dbReference>
<name>A0A5M8Q5P4_9BACT</name>
<proteinExistence type="predicted"/>